<evidence type="ECO:0000313" key="2">
    <source>
        <dbReference type="Proteomes" id="UP001295423"/>
    </source>
</evidence>
<gene>
    <name evidence="1" type="ORF">CYCCA115_LOCUS19125</name>
</gene>
<proteinExistence type="predicted"/>
<dbReference type="EMBL" id="CAKOGP040002091">
    <property type="protein sequence ID" value="CAJ1961293.1"/>
    <property type="molecule type" value="Genomic_DNA"/>
</dbReference>
<comment type="caution">
    <text evidence="1">The sequence shown here is derived from an EMBL/GenBank/DDBJ whole genome shotgun (WGS) entry which is preliminary data.</text>
</comment>
<dbReference type="Gene3D" id="3.10.20.90">
    <property type="entry name" value="Phosphatidylinositol 3-kinase Catalytic Subunit, Chain A, domain 1"/>
    <property type="match status" value="1"/>
</dbReference>
<keyword evidence="2" id="KW-1185">Reference proteome</keyword>
<dbReference type="InterPro" id="IPR029071">
    <property type="entry name" value="Ubiquitin-like_domsf"/>
</dbReference>
<dbReference type="AlphaFoldDB" id="A0AAD2G3S5"/>
<dbReference type="Proteomes" id="UP001295423">
    <property type="component" value="Unassembled WGS sequence"/>
</dbReference>
<dbReference type="SUPFAM" id="SSF54236">
    <property type="entry name" value="Ubiquitin-like"/>
    <property type="match status" value="1"/>
</dbReference>
<accession>A0AAD2G3S5</accession>
<protein>
    <submittedName>
        <fullName evidence="1">Uncharacterized protein</fullName>
    </submittedName>
</protein>
<reference evidence="1" key="1">
    <citation type="submission" date="2023-08" db="EMBL/GenBank/DDBJ databases">
        <authorList>
            <person name="Audoor S."/>
            <person name="Bilcke G."/>
        </authorList>
    </citation>
    <scope>NUCLEOTIDE SEQUENCE</scope>
</reference>
<evidence type="ECO:0000313" key="1">
    <source>
        <dbReference type="EMBL" id="CAJ1961293.1"/>
    </source>
</evidence>
<organism evidence="1 2">
    <name type="scientific">Cylindrotheca closterium</name>
    <dbReference type="NCBI Taxonomy" id="2856"/>
    <lineage>
        <taxon>Eukaryota</taxon>
        <taxon>Sar</taxon>
        <taxon>Stramenopiles</taxon>
        <taxon>Ochrophyta</taxon>
        <taxon>Bacillariophyta</taxon>
        <taxon>Bacillariophyceae</taxon>
        <taxon>Bacillariophycidae</taxon>
        <taxon>Bacillariales</taxon>
        <taxon>Bacillariaceae</taxon>
        <taxon>Cylindrotheca</taxon>
    </lineage>
</organism>
<sequence>MRNCGWSLEKTRTILEAYRQFLSLKKDFEDWDATKLSPSYLVDRMWHQHILDIGNYCHDMVMLCGRVVLHNPDGALEIQAKKTRDEKIRSELLKKFGSENVKLEEGGFLEAPENIDIDDCSRVANPIPDDGHVDIGILESNKLTFSRMKRNTRIVVLFERYARRDGLERKNYSFSLKGNGCIRDSCTPDSLEMSDTDRVYARRRLRAC</sequence>
<name>A0AAD2G3S5_9STRA</name>
<dbReference type="CDD" id="cd01763">
    <property type="entry name" value="Ubl_SUMO_like"/>
    <property type="match status" value="1"/>
</dbReference>